<dbReference type="HOGENOM" id="CLU_2007568_0_0_1"/>
<sequence length="124" mass="13826">MGCSLVSTARPCSCGPGGDAVDHNSDGHGAEGSWDEQTTVLLKNEHLCGPAKSTGRYWYRSVPVHIWPFIPVWVERLYLITIVLMVVNGLHGQVANYKRKGREKIQSTNCQPDEFTQHDECEGR</sequence>
<accession>A0A0E0EY88</accession>
<protein>
    <submittedName>
        <fullName evidence="1">Uncharacterized protein</fullName>
    </submittedName>
</protein>
<organism evidence="1">
    <name type="scientific">Oryza meridionalis</name>
    <dbReference type="NCBI Taxonomy" id="40149"/>
    <lineage>
        <taxon>Eukaryota</taxon>
        <taxon>Viridiplantae</taxon>
        <taxon>Streptophyta</taxon>
        <taxon>Embryophyta</taxon>
        <taxon>Tracheophyta</taxon>
        <taxon>Spermatophyta</taxon>
        <taxon>Magnoliopsida</taxon>
        <taxon>Liliopsida</taxon>
        <taxon>Poales</taxon>
        <taxon>Poaceae</taxon>
        <taxon>BOP clade</taxon>
        <taxon>Oryzoideae</taxon>
        <taxon>Oryzeae</taxon>
        <taxon>Oryzinae</taxon>
        <taxon>Oryza</taxon>
    </lineage>
</organism>
<proteinExistence type="predicted"/>
<evidence type="ECO:0000313" key="2">
    <source>
        <dbReference type="Proteomes" id="UP000008021"/>
    </source>
</evidence>
<keyword evidence="2" id="KW-1185">Reference proteome</keyword>
<dbReference type="EnsemblPlants" id="OMERI10G08290.1">
    <property type="protein sequence ID" value="OMERI10G08290.1"/>
    <property type="gene ID" value="OMERI10G08290"/>
</dbReference>
<evidence type="ECO:0000313" key="1">
    <source>
        <dbReference type="EnsemblPlants" id="OMERI10G08290.1"/>
    </source>
</evidence>
<reference evidence="1" key="1">
    <citation type="submission" date="2015-04" db="UniProtKB">
        <authorList>
            <consortium name="EnsemblPlants"/>
        </authorList>
    </citation>
    <scope>IDENTIFICATION</scope>
</reference>
<reference evidence="1" key="2">
    <citation type="submission" date="2018-05" db="EMBL/GenBank/DDBJ databases">
        <title>OmerRS3 (Oryza meridionalis Reference Sequence Version 3).</title>
        <authorList>
            <person name="Zhang J."/>
            <person name="Kudrna D."/>
            <person name="Lee S."/>
            <person name="Talag J."/>
            <person name="Welchert J."/>
            <person name="Wing R.A."/>
        </authorList>
    </citation>
    <scope>NUCLEOTIDE SEQUENCE [LARGE SCALE GENOMIC DNA]</scope>
    <source>
        <strain evidence="1">cv. OR44</strain>
    </source>
</reference>
<dbReference type="Proteomes" id="UP000008021">
    <property type="component" value="Chromosome 10"/>
</dbReference>
<dbReference type="AlphaFoldDB" id="A0A0E0EY88"/>
<name>A0A0E0EY88_9ORYZ</name>
<dbReference type="Gramene" id="OMERI10G08290.1">
    <property type="protein sequence ID" value="OMERI10G08290.1"/>
    <property type="gene ID" value="OMERI10G08290"/>
</dbReference>